<evidence type="ECO:0000313" key="2">
    <source>
        <dbReference type="EMBL" id="TDD34658.1"/>
    </source>
</evidence>
<organism evidence="2 3">
    <name type="scientific">Saccharopolyspora elongata</name>
    <dbReference type="NCBI Taxonomy" id="2530387"/>
    <lineage>
        <taxon>Bacteria</taxon>
        <taxon>Bacillati</taxon>
        <taxon>Actinomycetota</taxon>
        <taxon>Actinomycetes</taxon>
        <taxon>Pseudonocardiales</taxon>
        <taxon>Pseudonocardiaceae</taxon>
        <taxon>Saccharopolyspora</taxon>
    </lineage>
</organism>
<name>A0A4R4XSZ0_9PSEU</name>
<gene>
    <name evidence="2" type="ORF">E1288_44155</name>
</gene>
<dbReference type="Pfam" id="PF01526">
    <property type="entry name" value="DDE_Tnp_Tn3"/>
    <property type="match status" value="1"/>
</dbReference>
<reference evidence="2 3" key="1">
    <citation type="submission" date="2019-03" db="EMBL/GenBank/DDBJ databases">
        <title>Draft genome sequences of novel Actinobacteria.</title>
        <authorList>
            <person name="Sahin N."/>
            <person name="Ay H."/>
            <person name="Saygin H."/>
        </authorList>
    </citation>
    <scope>NUCLEOTIDE SEQUENCE [LARGE SCALE GENOMIC DNA]</scope>
    <source>
        <strain evidence="2 3">7K502</strain>
    </source>
</reference>
<dbReference type="InterPro" id="IPR002513">
    <property type="entry name" value="Tn3_Tnp_DDE_dom"/>
</dbReference>
<dbReference type="OrthoDB" id="4337906at2"/>
<feature type="domain" description="Tn3 transposase DDE" evidence="1">
    <location>
        <begin position="29"/>
        <end position="280"/>
    </location>
</feature>
<dbReference type="AlphaFoldDB" id="A0A4R4XSZ0"/>
<keyword evidence="3" id="KW-1185">Reference proteome</keyword>
<evidence type="ECO:0000313" key="3">
    <source>
        <dbReference type="Proteomes" id="UP000294947"/>
    </source>
</evidence>
<comment type="caution">
    <text evidence="2">The sequence shown here is derived from an EMBL/GenBank/DDBJ whole genome shotgun (WGS) entry which is preliminary data.</text>
</comment>
<dbReference type="GO" id="GO:0004803">
    <property type="term" value="F:transposase activity"/>
    <property type="evidence" value="ECO:0007669"/>
    <property type="project" value="InterPro"/>
</dbReference>
<dbReference type="EMBL" id="SMKW01000139">
    <property type="protein sequence ID" value="TDD34658.1"/>
    <property type="molecule type" value="Genomic_DNA"/>
</dbReference>
<sequence length="304" mass="34133">MFRGSIRVGWSERGRVRRGLGGWPAGRTRRVIPVTDREAVHVLDEIFGNATDLLHTLTEHATDTAGQTLTVFSLFKLTGLILSPRIRDLGSITLHRLGSRQQLGAAFPNAAKLLTGTIDTRLIREQWDEMLRLSASLKYGHATASLVVGKLHASSRRSALGQALVEYGSIQRTVFALRYLADEAYRRRITRQLNKGETLHSLRRDLSFAHEGAIRRRHLDQQTEQALCLSLVVNAIITFNTVYLQLALDEYVQRHGPVSPEVLTHLSPALMEHVNPYGTYTFPIEEMRDLVGYRPLRHAEVASA</sequence>
<accession>A0A4R4XSZ0</accession>
<protein>
    <recommendedName>
        <fullName evidence="1">Tn3 transposase DDE domain-containing protein</fullName>
    </recommendedName>
</protein>
<dbReference type="Proteomes" id="UP000294947">
    <property type="component" value="Unassembled WGS sequence"/>
</dbReference>
<evidence type="ECO:0000259" key="1">
    <source>
        <dbReference type="Pfam" id="PF01526"/>
    </source>
</evidence>
<proteinExistence type="predicted"/>
<dbReference type="GO" id="GO:0006313">
    <property type="term" value="P:DNA transposition"/>
    <property type="evidence" value="ECO:0007669"/>
    <property type="project" value="InterPro"/>
</dbReference>